<keyword evidence="1" id="KW-0614">Plasmid</keyword>
<geneLocation type="plasmid" evidence="1">
    <name>unnamed1</name>
</geneLocation>
<name>A0A1X9LUE3_9MICO</name>
<organism evidence="1 2">
    <name type="scientific">Cnuibacter physcomitrellae</name>
    <dbReference type="NCBI Taxonomy" id="1619308"/>
    <lineage>
        <taxon>Bacteria</taxon>
        <taxon>Bacillati</taxon>
        <taxon>Actinomycetota</taxon>
        <taxon>Actinomycetes</taxon>
        <taxon>Micrococcales</taxon>
        <taxon>Microbacteriaceae</taxon>
        <taxon>Cnuibacter</taxon>
    </lineage>
</organism>
<dbReference type="Proteomes" id="UP000192775">
    <property type="component" value="Plasmid unnamed1"/>
</dbReference>
<gene>
    <name evidence="1" type="ORF">B5808_19830</name>
</gene>
<keyword evidence="2" id="KW-1185">Reference proteome</keyword>
<evidence type="ECO:0000313" key="1">
    <source>
        <dbReference type="EMBL" id="ARJ07631.1"/>
    </source>
</evidence>
<dbReference type="AlphaFoldDB" id="A0A1X9LUE3"/>
<proteinExistence type="predicted"/>
<reference evidence="1 2" key="1">
    <citation type="submission" date="2017-04" db="EMBL/GenBank/DDBJ databases">
        <authorList>
            <person name="Afonso C.L."/>
            <person name="Miller P.J."/>
            <person name="Scott M.A."/>
            <person name="Spackman E."/>
            <person name="Goraichik I."/>
            <person name="Dimitrov K.M."/>
            <person name="Suarez D.L."/>
            <person name="Swayne D.E."/>
        </authorList>
    </citation>
    <scope>NUCLEOTIDE SEQUENCE [LARGE SCALE GENOMIC DNA]</scope>
    <source>
        <strain evidence="2">XA(T)</strain>
        <plasmid evidence="2">Plasmid unnamed1</plasmid>
    </source>
</reference>
<dbReference type="KEGG" id="cphy:B5808_19830"/>
<accession>A0A1X9LUE3</accession>
<evidence type="ECO:0000313" key="2">
    <source>
        <dbReference type="Proteomes" id="UP000192775"/>
    </source>
</evidence>
<protein>
    <submittedName>
        <fullName evidence="1">Uncharacterized protein</fullName>
    </submittedName>
</protein>
<sequence>MEESSDPSPRVLQGLRWCSHEHQLSPHSARVCAPLASPEPRGALVTQPGLVLGPVSAVFGSVTLMTEDIRTIAARLLGALDDPNAPHLVMVTDPKLVPGFCDFYGPYPSAMAAANAIDDVRATIDPRGPLDVHGASPRSAPDPVARSAPLRRHRGQGAADLVPVPVQEETSAVGELNAHLSDGVDDVDVGELVAVESAGAIPIRLIVVADVSRPLPRVRSHSRRRVPSAGECVLA</sequence>
<dbReference type="EMBL" id="CP020716">
    <property type="protein sequence ID" value="ARJ07631.1"/>
    <property type="molecule type" value="Genomic_DNA"/>
</dbReference>